<evidence type="ECO:0000256" key="2">
    <source>
        <dbReference type="ARBA" id="ARBA00022603"/>
    </source>
</evidence>
<accession>A0ABU4WLA9</accession>
<dbReference type="Proteomes" id="UP001275932">
    <property type="component" value="Unassembled WGS sequence"/>
</dbReference>
<dbReference type="InterPro" id="IPR029026">
    <property type="entry name" value="tRNA_m1G_MTases_N"/>
</dbReference>
<evidence type="ECO:0000313" key="8">
    <source>
        <dbReference type="EMBL" id="MDX8416189.1"/>
    </source>
</evidence>
<dbReference type="PANTHER" id="PTHR42971:SF1">
    <property type="entry name" value="TRNA (CYTIDINE(34)-2'-O)-METHYLTRANSFERASE"/>
    <property type="match status" value="1"/>
</dbReference>
<keyword evidence="9" id="KW-1185">Reference proteome</keyword>
<keyword evidence="2 6" id="KW-0489">Methyltransferase</keyword>
<dbReference type="CDD" id="cd18094">
    <property type="entry name" value="SpoU-like_TrmL"/>
    <property type="match status" value="1"/>
</dbReference>
<sequence length="159" mass="18124">MDFPYINIVLHNPQIPQNTGNIGRMCAVLNARLHLIHPLGFEITDAKLKRSGMDYWKSLDVHHYQNWQEYKSSPNASKRMWLLTTKASKTIFEAEFQAGDALVFGSEDRGAPDFLHEELADFRITIPQPNTAMRSLNLSTSAGIAAYEMFRQITLLKRA</sequence>
<feature type="domain" description="tRNA/rRNA methyltransferase SpoU type" evidence="7">
    <location>
        <begin position="6"/>
        <end position="147"/>
    </location>
</feature>
<evidence type="ECO:0000313" key="9">
    <source>
        <dbReference type="Proteomes" id="UP001275932"/>
    </source>
</evidence>
<dbReference type="Pfam" id="PF00588">
    <property type="entry name" value="SpoU_methylase"/>
    <property type="match status" value="1"/>
</dbReference>
<evidence type="ECO:0000256" key="3">
    <source>
        <dbReference type="ARBA" id="ARBA00022679"/>
    </source>
</evidence>
<dbReference type="RefSeq" id="WP_370397644.1">
    <property type="nucleotide sequence ID" value="NZ_JALBUT010000010.1"/>
</dbReference>
<dbReference type="HAMAP" id="MF_01885">
    <property type="entry name" value="tRNA_methyltr_TrmL"/>
    <property type="match status" value="1"/>
</dbReference>
<feature type="binding site" evidence="6">
    <location>
        <position position="105"/>
    </location>
    <ligand>
        <name>S-adenosyl-L-methionine</name>
        <dbReference type="ChEBI" id="CHEBI:59789"/>
    </ligand>
</feature>
<evidence type="ECO:0000259" key="7">
    <source>
        <dbReference type="Pfam" id="PF00588"/>
    </source>
</evidence>
<dbReference type="SUPFAM" id="SSF75217">
    <property type="entry name" value="alpha/beta knot"/>
    <property type="match status" value="1"/>
</dbReference>
<feature type="binding site" evidence="6">
    <location>
        <position position="126"/>
    </location>
    <ligand>
        <name>S-adenosyl-L-methionine</name>
        <dbReference type="ChEBI" id="CHEBI:59789"/>
    </ligand>
</feature>
<comment type="function">
    <text evidence="6">Could methylate the ribose at the nucleotide 34 wobble position in tRNA.</text>
</comment>
<evidence type="ECO:0000256" key="4">
    <source>
        <dbReference type="ARBA" id="ARBA00022691"/>
    </source>
</evidence>
<proteinExistence type="inferred from homology"/>
<comment type="caution">
    <text evidence="8">The sequence shown here is derived from an EMBL/GenBank/DDBJ whole genome shotgun (WGS) entry which is preliminary data.</text>
</comment>
<reference evidence="8 9" key="1">
    <citation type="submission" date="2022-03" db="EMBL/GenBank/DDBJ databases">
        <title>Novel taxa within the pig intestine.</title>
        <authorList>
            <person name="Wylensek D."/>
            <person name="Bishof K."/>
            <person name="Afrizal A."/>
            <person name="Clavel T."/>
        </authorList>
    </citation>
    <scope>NUCLEOTIDE SEQUENCE [LARGE SCALE GENOMIC DNA]</scope>
    <source>
        <strain evidence="8 9">CLA-KB-P66</strain>
    </source>
</reference>
<dbReference type="InterPro" id="IPR016914">
    <property type="entry name" value="TrmL"/>
</dbReference>
<organism evidence="8 9">
    <name type="scientific">Intestinicryptomonas porci</name>
    <dbReference type="NCBI Taxonomy" id="2926320"/>
    <lineage>
        <taxon>Bacteria</taxon>
        <taxon>Pseudomonadati</taxon>
        <taxon>Verrucomicrobiota</taxon>
        <taxon>Opitutia</taxon>
        <taxon>Opitutales</taxon>
        <taxon>Intestinicryptomonaceae</taxon>
        <taxon>Intestinicryptomonas</taxon>
    </lineage>
</organism>
<keyword evidence="4 6" id="KW-0949">S-adenosyl-L-methionine</keyword>
<name>A0ABU4WLA9_9BACT</name>
<dbReference type="InterPro" id="IPR001537">
    <property type="entry name" value="SpoU_MeTrfase"/>
</dbReference>
<keyword evidence="3 6" id="KW-0808">Transferase</keyword>
<feature type="binding site" evidence="6">
    <location>
        <position position="135"/>
    </location>
    <ligand>
        <name>S-adenosyl-L-methionine</name>
        <dbReference type="ChEBI" id="CHEBI:59789"/>
    </ligand>
</feature>
<dbReference type="InterPro" id="IPR029028">
    <property type="entry name" value="Alpha/beta_knot_MTases"/>
</dbReference>
<dbReference type="Gene3D" id="3.40.1280.10">
    <property type="match status" value="1"/>
</dbReference>
<keyword evidence="1 6" id="KW-0963">Cytoplasm</keyword>
<dbReference type="EMBL" id="JALBUT010000010">
    <property type="protein sequence ID" value="MDX8416189.1"/>
    <property type="molecule type" value="Genomic_DNA"/>
</dbReference>
<comment type="catalytic activity">
    <reaction evidence="6">
        <text>5-carboxymethylaminomethyluridine(34) in tRNA(Leu) + S-adenosyl-L-methionine = 5-carboxymethylaminomethyl-2'-O-methyluridine(34) in tRNA(Leu) + S-adenosyl-L-homocysteine + H(+)</text>
        <dbReference type="Rhea" id="RHEA:43088"/>
        <dbReference type="Rhea" id="RHEA-COMP:10333"/>
        <dbReference type="Rhea" id="RHEA-COMP:10334"/>
        <dbReference type="ChEBI" id="CHEBI:15378"/>
        <dbReference type="ChEBI" id="CHEBI:57856"/>
        <dbReference type="ChEBI" id="CHEBI:59789"/>
        <dbReference type="ChEBI" id="CHEBI:74508"/>
        <dbReference type="ChEBI" id="CHEBI:74511"/>
        <dbReference type="EC" id="2.1.1.207"/>
    </reaction>
</comment>
<feature type="binding site" evidence="6">
    <location>
        <position position="83"/>
    </location>
    <ligand>
        <name>S-adenosyl-L-methionine</name>
        <dbReference type="ChEBI" id="CHEBI:59789"/>
    </ligand>
</feature>
<dbReference type="PANTHER" id="PTHR42971">
    <property type="entry name" value="TRNA (CYTIDINE(34)-2'-O)-METHYLTRANSFERASE"/>
    <property type="match status" value="1"/>
</dbReference>
<keyword evidence="5 6" id="KW-0819">tRNA processing</keyword>
<protein>
    <recommendedName>
        <fullName evidence="6">Putative tRNA (cytidine(34)-2'-O)-methyltransferase</fullName>
        <ecNumber evidence="6">2.1.1.207</ecNumber>
    </recommendedName>
    <alternativeName>
        <fullName evidence="6">tRNA (cytidine/uridine-2'-O-)-methyltransferase</fullName>
    </alternativeName>
</protein>
<gene>
    <name evidence="8" type="ORF">MOX91_08400</name>
</gene>
<comment type="similarity">
    <text evidence="6">Belongs to the class IV-like SAM-binding methyltransferase superfamily. RNA methyltransferase TrmH family. TrmL subfamily.</text>
</comment>
<evidence type="ECO:0000256" key="1">
    <source>
        <dbReference type="ARBA" id="ARBA00022490"/>
    </source>
</evidence>
<comment type="subcellular location">
    <subcellularLocation>
        <location evidence="6">Cytoplasm</location>
    </subcellularLocation>
</comment>
<comment type="catalytic activity">
    <reaction evidence="6">
        <text>cytidine(34) in tRNA + S-adenosyl-L-methionine = 2'-O-methylcytidine(34) in tRNA + S-adenosyl-L-homocysteine + H(+)</text>
        <dbReference type="Rhea" id="RHEA:43084"/>
        <dbReference type="Rhea" id="RHEA-COMP:10331"/>
        <dbReference type="Rhea" id="RHEA-COMP:10332"/>
        <dbReference type="ChEBI" id="CHEBI:15378"/>
        <dbReference type="ChEBI" id="CHEBI:57856"/>
        <dbReference type="ChEBI" id="CHEBI:59789"/>
        <dbReference type="ChEBI" id="CHEBI:74495"/>
        <dbReference type="ChEBI" id="CHEBI:82748"/>
        <dbReference type="EC" id="2.1.1.207"/>
    </reaction>
</comment>
<dbReference type="EC" id="2.1.1.207" evidence="6"/>
<evidence type="ECO:0000256" key="5">
    <source>
        <dbReference type="ARBA" id="ARBA00022694"/>
    </source>
</evidence>
<evidence type="ECO:0000256" key="6">
    <source>
        <dbReference type="HAMAP-Rule" id="MF_01885"/>
    </source>
</evidence>
<dbReference type="PIRSF" id="PIRSF029256">
    <property type="entry name" value="SpoU_TrmH_prd"/>
    <property type="match status" value="1"/>
</dbReference>